<dbReference type="EMBL" id="JRAI01000039">
    <property type="protein sequence ID" value="KGN86277.1"/>
    <property type="molecule type" value="Genomic_DNA"/>
</dbReference>
<organism evidence="1 2">
    <name type="scientific">Porphyromonas gulae</name>
    <dbReference type="NCBI Taxonomy" id="111105"/>
    <lineage>
        <taxon>Bacteria</taxon>
        <taxon>Pseudomonadati</taxon>
        <taxon>Bacteroidota</taxon>
        <taxon>Bacteroidia</taxon>
        <taxon>Bacteroidales</taxon>
        <taxon>Porphyromonadaceae</taxon>
        <taxon>Porphyromonas</taxon>
    </lineage>
</organism>
<reference evidence="1 2" key="1">
    <citation type="submission" date="2014-08" db="EMBL/GenBank/DDBJ databases">
        <title>Porphyromonas gulae strain:COT-052_OH1451 Genome sequencing.</title>
        <authorList>
            <person name="Wallis C."/>
            <person name="Deusch O."/>
            <person name="O'Flynn C."/>
            <person name="Davis I."/>
            <person name="Jospin G."/>
            <person name="Darling A.E."/>
            <person name="Coil D.A."/>
            <person name="Alexiev A."/>
            <person name="Horsfall A."/>
            <person name="Kirkwood N."/>
            <person name="Harris S."/>
            <person name="Eisen J.A."/>
        </authorList>
    </citation>
    <scope>NUCLEOTIDE SEQUENCE [LARGE SCALE GENOMIC DNA]</scope>
    <source>
        <strain evidence="2">COT-052 OH1451</strain>
    </source>
</reference>
<comment type="caution">
    <text evidence="1">The sequence shown here is derived from an EMBL/GenBank/DDBJ whole genome shotgun (WGS) entry which is preliminary data.</text>
</comment>
<dbReference type="AlphaFoldDB" id="A0A0A2E8L5"/>
<protein>
    <submittedName>
        <fullName evidence="1">Uncharacterized protein</fullName>
    </submittedName>
</protein>
<dbReference type="Proteomes" id="UP000030130">
    <property type="component" value="Unassembled WGS sequence"/>
</dbReference>
<sequence>MDLYSIQAQSTKTKMEKKRLAPLVQLHRLDSLDYPIDNRSELYGVSYRETNRIRLDQRDQSLASDKVLYSEKMVYRQKEK</sequence>
<evidence type="ECO:0000313" key="2">
    <source>
        <dbReference type="Proteomes" id="UP000030130"/>
    </source>
</evidence>
<evidence type="ECO:0000313" key="1">
    <source>
        <dbReference type="EMBL" id="KGN86277.1"/>
    </source>
</evidence>
<proteinExistence type="predicted"/>
<gene>
    <name evidence="1" type="ORF">HR08_04210</name>
</gene>
<name>A0A0A2E8L5_9PORP</name>
<accession>A0A0A2E8L5</accession>